<dbReference type="GO" id="GO:0000981">
    <property type="term" value="F:DNA-binding transcription factor activity, RNA polymerase II-specific"/>
    <property type="evidence" value="ECO:0007669"/>
    <property type="project" value="UniProtKB-ARBA"/>
</dbReference>
<evidence type="ECO:0000256" key="6">
    <source>
        <dbReference type="ARBA" id="ARBA00023015"/>
    </source>
</evidence>
<dbReference type="FunFam" id="3.30.160.60:FF:000125">
    <property type="entry name" value="Putative zinc finger protein 143"/>
    <property type="match status" value="2"/>
</dbReference>
<dbReference type="PROSITE" id="PS50157">
    <property type="entry name" value="ZINC_FINGER_C2H2_2"/>
    <property type="match status" value="4"/>
</dbReference>
<evidence type="ECO:0000256" key="1">
    <source>
        <dbReference type="ARBA" id="ARBA00006991"/>
    </source>
</evidence>
<keyword evidence="5" id="KW-0862">Zinc</keyword>
<evidence type="ECO:0000256" key="3">
    <source>
        <dbReference type="ARBA" id="ARBA00022737"/>
    </source>
</evidence>
<accession>X0M752</accession>
<keyword evidence="6" id="KW-0805">Transcription regulation</keyword>
<dbReference type="GO" id="GO:0000978">
    <property type="term" value="F:RNA polymerase II cis-regulatory region sequence-specific DNA binding"/>
    <property type="evidence" value="ECO:0007669"/>
    <property type="project" value="TreeGrafter"/>
</dbReference>
<dbReference type="PANTHER" id="PTHR14003">
    <property type="entry name" value="TRANSCRIPTIONAL REPRESSOR PROTEIN YY"/>
    <property type="match status" value="1"/>
</dbReference>
<evidence type="ECO:0000256" key="8">
    <source>
        <dbReference type="ARBA" id="ARBA00023163"/>
    </source>
</evidence>
<gene>
    <name evidence="13" type="ORF">FOTG_15226</name>
</gene>
<keyword evidence="7" id="KW-0238">DNA-binding</keyword>
<dbReference type="SUPFAM" id="SSF57667">
    <property type="entry name" value="beta-beta-alpha zinc fingers"/>
    <property type="match status" value="2"/>
</dbReference>
<reference evidence="13" key="1">
    <citation type="submission" date="2011-11" db="EMBL/GenBank/DDBJ databases">
        <title>The Genome Sequence of Fusarium oxysporum Cotton.</title>
        <authorList>
            <consortium name="The Broad Institute Genome Sequencing Platform"/>
            <person name="Ma L.-J."/>
            <person name="Gale L.R."/>
            <person name="Schwartz D.C."/>
            <person name="Zhou S."/>
            <person name="Corby-Kistler H."/>
            <person name="Young S.K."/>
            <person name="Zeng Q."/>
            <person name="Gargeya S."/>
            <person name="Fitzgerald M."/>
            <person name="Haas B."/>
            <person name="Abouelleil A."/>
            <person name="Alvarado L."/>
            <person name="Arachchi H.M."/>
            <person name="Berlin A."/>
            <person name="Brown A."/>
            <person name="Chapman S.B."/>
            <person name="Chen Z."/>
            <person name="Dunbar C."/>
            <person name="Freedman E."/>
            <person name="Gearin G."/>
            <person name="Goldberg J."/>
            <person name="Griggs A."/>
            <person name="Gujja S."/>
            <person name="Heiman D."/>
            <person name="Howarth C."/>
            <person name="Larson L."/>
            <person name="Lui A."/>
            <person name="MacDonald P.J.P."/>
            <person name="Montmayeur A."/>
            <person name="Murphy C."/>
            <person name="Neiman D."/>
            <person name="Pearson M."/>
            <person name="Priest M."/>
            <person name="Roberts A."/>
            <person name="Saif S."/>
            <person name="Shea T."/>
            <person name="Shenoy N."/>
            <person name="Sisk P."/>
            <person name="Stolte C."/>
            <person name="Sykes S."/>
            <person name="Wortman J."/>
            <person name="Nusbaum C."/>
            <person name="Birren B."/>
        </authorList>
    </citation>
    <scope>NUCLEOTIDE SEQUENCE [LARGE SCALE GENOMIC DNA]</scope>
    <source>
        <strain evidence="13">25433</strain>
    </source>
</reference>
<name>X0M752_FUSOX</name>
<sequence>MELVQVVKNEPSARPFQCNWQSCTKDFHRKSDLQRHHRIHTNERPFACLVPGCGKSFNQRTGLTTHTRTHTGEKPYQCQHSPCEKCFSDISSRARHQRIHTGQHRYKCDGCSMRFRKKETLQNHKRKAHQQGITSNDINNCSPDSNDRGPPAASLHSWMTSSPQELVFMDQGAQNGLLDCVPLYADLKSQVQDHQLSRHHSHRSEIPTSVPGKYHGISMHGEQTPTQLVLREETVPQQTYDVSGTGDPGVATMTYTVPPQYQLSQQVQQLPTEHLCLASGTATPVPNSKISKGLYAHESRSQPKSMARESQEVMIQCSKDFQYRMAQSNFPVVFQSQYTQATIGQDPLPRVQQKQEQWLPYHQRINQRYSLWAAISTLW</sequence>
<keyword evidence="2" id="KW-0479">Metal-binding</keyword>
<dbReference type="PANTHER" id="PTHR14003:SF22">
    <property type="entry name" value="FINGER DOMAIN PROTEIN, PUTATIVE (AFU_ORTHOLOGUE AFUA_4G11480)-RELATED"/>
    <property type="match status" value="1"/>
</dbReference>
<feature type="domain" description="C2H2-type" evidence="12">
    <location>
        <begin position="76"/>
        <end position="105"/>
    </location>
</feature>
<comment type="similarity">
    <text evidence="1">Belongs to the krueppel C2H2-type zinc-finger protein family.</text>
</comment>
<feature type="domain" description="C2H2-type" evidence="12">
    <location>
        <begin position="16"/>
        <end position="45"/>
    </location>
</feature>
<evidence type="ECO:0000256" key="9">
    <source>
        <dbReference type="ARBA" id="ARBA00023242"/>
    </source>
</evidence>
<dbReference type="GO" id="GO:0008270">
    <property type="term" value="F:zinc ion binding"/>
    <property type="evidence" value="ECO:0007669"/>
    <property type="project" value="UniProtKB-KW"/>
</dbReference>
<feature type="domain" description="C2H2-type" evidence="12">
    <location>
        <begin position="106"/>
        <end position="129"/>
    </location>
</feature>
<dbReference type="HOGENOM" id="CLU_038712_1_0_1"/>
<feature type="compositionally biased region" description="Polar residues" evidence="11">
    <location>
        <begin position="131"/>
        <end position="144"/>
    </location>
</feature>
<dbReference type="GO" id="GO:0000785">
    <property type="term" value="C:chromatin"/>
    <property type="evidence" value="ECO:0007669"/>
    <property type="project" value="TreeGrafter"/>
</dbReference>
<keyword evidence="4 10" id="KW-0863">Zinc-finger</keyword>
<organism evidence="13">
    <name type="scientific">Fusarium oxysporum f. sp. vasinfectum 25433</name>
    <dbReference type="NCBI Taxonomy" id="1089449"/>
    <lineage>
        <taxon>Eukaryota</taxon>
        <taxon>Fungi</taxon>
        <taxon>Dikarya</taxon>
        <taxon>Ascomycota</taxon>
        <taxon>Pezizomycotina</taxon>
        <taxon>Sordariomycetes</taxon>
        <taxon>Hypocreomycetidae</taxon>
        <taxon>Hypocreales</taxon>
        <taxon>Nectriaceae</taxon>
        <taxon>Fusarium</taxon>
        <taxon>Fusarium oxysporum species complex</taxon>
    </lineage>
</organism>
<evidence type="ECO:0000256" key="4">
    <source>
        <dbReference type="ARBA" id="ARBA00022771"/>
    </source>
</evidence>
<dbReference type="FunFam" id="3.30.160.60:FF:000608">
    <property type="entry name" value="zinc finger protein 286A isoform X1"/>
    <property type="match status" value="1"/>
</dbReference>
<evidence type="ECO:0000256" key="10">
    <source>
        <dbReference type="PROSITE-ProRule" id="PRU00042"/>
    </source>
</evidence>
<keyword evidence="3" id="KW-0677">Repeat</keyword>
<feature type="domain" description="C2H2-type" evidence="12">
    <location>
        <begin position="46"/>
        <end position="75"/>
    </location>
</feature>
<protein>
    <recommendedName>
        <fullName evidence="12">C2H2-type domain-containing protein</fullName>
    </recommendedName>
</protein>
<dbReference type="Gene3D" id="3.30.160.60">
    <property type="entry name" value="Classic Zinc Finger"/>
    <property type="match status" value="4"/>
</dbReference>
<evidence type="ECO:0000256" key="2">
    <source>
        <dbReference type="ARBA" id="ARBA00022723"/>
    </source>
</evidence>
<dbReference type="InterPro" id="IPR036236">
    <property type="entry name" value="Znf_C2H2_sf"/>
</dbReference>
<keyword evidence="8" id="KW-0804">Transcription</keyword>
<dbReference type="SMART" id="SM00355">
    <property type="entry name" value="ZnF_C2H2"/>
    <property type="match status" value="4"/>
</dbReference>
<dbReference type="InterPro" id="IPR013087">
    <property type="entry name" value="Znf_C2H2_type"/>
</dbReference>
<evidence type="ECO:0000256" key="7">
    <source>
        <dbReference type="ARBA" id="ARBA00023125"/>
    </source>
</evidence>
<dbReference type="GO" id="GO:0005667">
    <property type="term" value="C:transcription regulator complex"/>
    <property type="evidence" value="ECO:0007669"/>
    <property type="project" value="TreeGrafter"/>
</dbReference>
<feature type="region of interest" description="Disordered" evidence="11">
    <location>
        <begin position="126"/>
        <end position="157"/>
    </location>
</feature>
<evidence type="ECO:0000256" key="5">
    <source>
        <dbReference type="ARBA" id="ARBA00022833"/>
    </source>
</evidence>
<dbReference type="EMBL" id="JH657997">
    <property type="protein sequence ID" value="EXM16480.1"/>
    <property type="molecule type" value="Genomic_DNA"/>
</dbReference>
<evidence type="ECO:0000259" key="12">
    <source>
        <dbReference type="PROSITE" id="PS50157"/>
    </source>
</evidence>
<dbReference type="PROSITE" id="PS00028">
    <property type="entry name" value="ZINC_FINGER_C2H2_1"/>
    <property type="match status" value="4"/>
</dbReference>
<evidence type="ECO:0000313" key="13">
    <source>
        <dbReference type="EMBL" id="EXM16480.1"/>
    </source>
</evidence>
<dbReference type="AlphaFoldDB" id="X0M752"/>
<keyword evidence="9" id="KW-0539">Nucleus</keyword>
<evidence type="ECO:0000256" key="11">
    <source>
        <dbReference type="SAM" id="MobiDB-lite"/>
    </source>
</evidence>
<dbReference type="Pfam" id="PF00096">
    <property type="entry name" value="zf-C2H2"/>
    <property type="match status" value="3"/>
</dbReference>
<reference evidence="13" key="2">
    <citation type="submission" date="2012-05" db="EMBL/GenBank/DDBJ databases">
        <title>The Genome Annotation of Fusarium oxysporum Cotton.</title>
        <authorList>
            <consortium name="The Broad Institute Genomics Platform"/>
            <person name="Ma L.-J."/>
            <person name="Corby-Kistler H."/>
            <person name="Broz K."/>
            <person name="Gale L.R."/>
            <person name="Jonkers W."/>
            <person name="O'Donnell K."/>
            <person name="Ploetz R."/>
            <person name="Steinberg C."/>
            <person name="Schwartz D.C."/>
            <person name="VanEtten H."/>
            <person name="Zhou S."/>
            <person name="Young S.K."/>
            <person name="Zeng Q."/>
            <person name="Gargeya S."/>
            <person name="Fitzgerald M."/>
            <person name="Abouelleil A."/>
            <person name="Alvarado L."/>
            <person name="Chapman S.B."/>
            <person name="Gainer-Dewar J."/>
            <person name="Goldberg J."/>
            <person name="Griggs A."/>
            <person name="Gujja S."/>
            <person name="Hansen M."/>
            <person name="Howarth C."/>
            <person name="Imamovic A."/>
            <person name="Ireland A."/>
            <person name="Larimer J."/>
            <person name="McCowan C."/>
            <person name="Murphy C."/>
            <person name="Pearson M."/>
            <person name="Poon T.W."/>
            <person name="Priest M."/>
            <person name="Roberts A."/>
            <person name="Saif S."/>
            <person name="Shea T."/>
            <person name="Sykes S."/>
            <person name="Wortman J."/>
            <person name="Nusbaum C."/>
            <person name="Birren B."/>
        </authorList>
    </citation>
    <scope>NUCLEOTIDE SEQUENCE</scope>
    <source>
        <strain evidence="13">25433</strain>
    </source>
</reference>
<proteinExistence type="inferred from homology"/>
<dbReference type="Proteomes" id="UP000030701">
    <property type="component" value="Unassembled WGS sequence"/>
</dbReference>